<dbReference type="InterPro" id="IPR013658">
    <property type="entry name" value="SGL"/>
</dbReference>
<dbReference type="PANTHER" id="PTHR47572:SF5">
    <property type="entry name" value="BLR2277 PROTEIN"/>
    <property type="match status" value="1"/>
</dbReference>
<organism evidence="2 3">
    <name type="scientific">Variovorax paradoxus B4</name>
    <dbReference type="NCBI Taxonomy" id="1246301"/>
    <lineage>
        <taxon>Bacteria</taxon>
        <taxon>Pseudomonadati</taxon>
        <taxon>Pseudomonadota</taxon>
        <taxon>Betaproteobacteria</taxon>
        <taxon>Burkholderiales</taxon>
        <taxon>Comamonadaceae</taxon>
        <taxon>Variovorax</taxon>
    </lineage>
</organism>
<dbReference type="Pfam" id="PF08450">
    <property type="entry name" value="SGL"/>
    <property type="match status" value="1"/>
</dbReference>
<evidence type="ECO:0000313" key="2">
    <source>
        <dbReference type="EMBL" id="AGU47666.1"/>
    </source>
</evidence>
<protein>
    <submittedName>
        <fullName evidence="2">Putative gluconolactonase</fullName>
    </submittedName>
</protein>
<reference evidence="2 3" key="1">
    <citation type="submission" date="2012-10" db="EMBL/GenBank/DDBJ databases">
        <title>Genome sequence of Variovorax paradoxus B4.</title>
        <authorList>
            <person name="Schuldes J."/>
            <person name="Brandt U."/>
            <person name="Hiessl S."/>
            <person name="Wuebbeler J.H."/>
            <person name="Thuermer A."/>
            <person name="Steinbuechel A."/>
            <person name="Daniel R."/>
        </authorList>
    </citation>
    <scope>NUCLEOTIDE SEQUENCE [LARGE SCALE GENOMIC DNA]</scope>
    <source>
        <strain evidence="2 3">B4</strain>
    </source>
</reference>
<gene>
    <name evidence="2" type="ORF">VAPA_1c05360</name>
</gene>
<dbReference type="KEGG" id="vpd:VAPA_1c05360"/>
<name>T1X5F5_VARPD</name>
<dbReference type="PATRIC" id="fig|1246301.3.peg.552"/>
<dbReference type="Proteomes" id="UP000016223">
    <property type="component" value="Chromosome 1"/>
</dbReference>
<evidence type="ECO:0000313" key="3">
    <source>
        <dbReference type="Proteomes" id="UP000016223"/>
    </source>
</evidence>
<dbReference type="SUPFAM" id="SSF63829">
    <property type="entry name" value="Calcium-dependent phosphotriesterase"/>
    <property type="match status" value="1"/>
</dbReference>
<dbReference type="InterPro" id="IPR051262">
    <property type="entry name" value="SMP-30/CGR1_Lactonase"/>
</dbReference>
<proteinExistence type="predicted"/>
<dbReference type="InterPro" id="IPR011042">
    <property type="entry name" value="6-blade_b-propeller_TolB-like"/>
</dbReference>
<dbReference type="HOGENOM" id="CLU_036110_0_1_4"/>
<dbReference type="PANTHER" id="PTHR47572">
    <property type="entry name" value="LIPOPROTEIN-RELATED"/>
    <property type="match status" value="1"/>
</dbReference>
<feature type="domain" description="SMP-30/Gluconolactonase/LRE-like region" evidence="1">
    <location>
        <begin position="47"/>
        <end position="285"/>
    </location>
</feature>
<dbReference type="Gene3D" id="2.120.10.30">
    <property type="entry name" value="TolB, C-terminal domain"/>
    <property type="match status" value="1"/>
</dbReference>
<accession>T1X5F5</accession>
<dbReference type="EMBL" id="CP003911">
    <property type="protein sequence ID" value="AGU47666.1"/>
    <property type="molecule type" value="Genomic_DNA"/>
</dbReference>
<sequence>MWNLSFQPPEIIEARVLTRLPDAFRTPRRTDWVDANKPGHVMDSFLEGPAFDRAGNLYVTDIPYGRIFRIAPASLEWQLVAAYDGWPNGLAIHADGSLWIADYRRGILRLDAAGGAVEAVLGHRNSESFKGVNDLVFDLEGRLYFTDQGQTGLHDPTGRVYRWSAEDGRLDLLLANAPSPNGVATSADGKVLFVAVTRGNQVWRAPLLPDGSLSKVGALQTFFGTSGPDGLALTADGGLVVAHASLGGAFVLNARGEVTHMVRSPAGQTVTNIAFRPGTRQLVLTDSATGSVLEADLPVGGAPLYSHATDARIQK</sequence>
<dbReference type="AlphaFoldDB" id="T1X5F5"/>
<dbReference type="RefSeq" id="WP_021005227.1">
    <property type="nucleotide sequence ID" value="NC_022247.1"/>
</dbReference>
<dbReference type="OrthoDB" id="502821at2"/>
<evidence type="ECO:0000259" key="1">
    <source>
        <dbReference type="Pfam" id="PF08450"/>
    </source>
</evidence>